<feature type="region of interest" description="Disordered" evidence="1">
    <location>
        <begin position="25"/>
        <end position="47"/>
    </location>
</feature>
<gene>
    <name evidence="2" type="ordered locus">PSMK_01870</name>
</gene>
<keyword evidence="3" id="KW-1185">Reference proteome</keyword>
<dbReference type="Proteomes" id="UP000007881">
    <property type="component" value="Chromosome"/>
</dbReference>
<accession>I0IAQ8</accession>
<reference evidence="2 3" key="1">
    <citation type="submission" date="2012-02" db="EMBL/GenBank/DDBJ databases">
        <title>Complete genome sequence of Phycisphaera mikurensis NBRC 102666.</title>
        <authorList>
            <person name="Ankai A."/>
            <person name="Hosoyama A."/>
            <person name="Terui Y."/>
            <person name="Sekine M."/>
            <person name="Fukai R."/>
            <person name="Kato Y."/>
            <person name="Nakamura S."/>
            <person name="Yamada-Narita S."/>
            <person name="Kawakoshi A."/>
            <person name="Fukunaga Y."/>
            <person name="Yamazaki S."/>
            <person name="Fujita N."/>
        </authorList>
    </citation>
    <scope>NUCLEOTIDE SEQUENCE [LARGE SCALE GENOMIC DNA]</scope>
    <source>
        <strain evidence="3">NBRC 102666 / KCTC 22515 / FYK2301M01</strain>
    </source>
</reference>
<name>I0IAQ8_PHYMF</name>
<evidence type="ECO:0000256" key="1">
    <source>
        <dbReference type="SAM" id="MobiDB-lite"/>
    </source>
</evidence>
<proteinExistence type="predicted"/>
<dbReference type="EMBL" id="AP012338">
    <property type="protein sequence ID" value="BAM02346.1"/>
    <property type="molecule type" value="Genomic_DNA"/>
</dbReference>
<feature type="compositionally biased region" description="Low complexity" evidence="1">
    <location>
        <begin position="26"/>
        <end position="36"/>
    </location>
</feature>
<protein>
    <submittedName>
        <fullName evidence="2">Uncharacterized protein</fullName>
    </submittedName>
</protein>
<evidence type="ECO:0000313" key="3">
    <source>
        <dbReference type="Proteomes" id="UP000007881"/>
    </source>
</evidence>
<dbReference type="HOGENOM" id="CLU_3171433_0_0_0"/>
<organism evidence="2 3">
    <name type="scientific">Phycisphaera mikurensis (strain NBRC 102666 / KCTC 22515 / FYK2301M01)</name>
    <dbReference type="NCBI Taxonomy" id="1142394"/>
    <lineage>
        <taxon>Bacteria</taxon>
        <taxon>Pseudomonadati</taxon>
        <taxon>Planctomycetota</taxon>
        <taxon>Phycisphaerae</taxon>
        <taxon>Phycisphaerales</taxon>
        <taxon>Phycisphaeraceae</taxon>
        <taxon>Phycisphaera</taxon>
    </lineage>
</organism>
<evidence type="ECO:0000313" key="2">
    <source>
        <dbReference type="EMBL" id="BAM02346.1"/>
    </source>
</evidence>
<sequence length="47" mass="4983">MPATQRRRWCQVHSVTPRTLTGLVDPTATAAPLPAAGSGGRRGVEVR</sequence>
<dbReference type="KEGG" id="phm:PSMK_01870"/>
<dbReference type="AlphaFoldDB" id="I0IAQ8"/>